<dbReference type="EMBL" id="KY779849">
    <property type="protein sequence ID" value="ARQ96182.1"/>
    <property type="molecule type" value="Genomic_DNA"/>
</dbReference>
<gene>
    <name evidence="1" type="ORF">qdsa002_226</name>
</gene>
<sequence length="53" mass="6520">MTYDVFVLYKRREPIAQGSMEHCLDVYYWERLHGYSNKGYELLPIEYDQEEQL</sequence>
<accession>A0A1X9SJD7</accession>
<protein>
    <submittedName>
        <fullName evidence="1">Uncharacterized protein</fullName>
    </submittedName>
</protein>
<organism evidence="1 2">
    <name type="scientific">Staphylococcus phage qdsa002</name>
    <dbReference type="NCBI Taxonomy" id="1970746"/>
    <lineage>
        <taxon>Viruses</taxon>
        <taxon>Duplodnaviria</taxon>
        <taxon>Heunggongvirae</taxon>
        <taxon>Uroviricota</taxon>
        <taxon>Caudoviricetes</taxon>
        <taxon>Herelleviridae</taxon>
        <taxon>Twortvirinae</taxon>
        <taxon>Kayvirus</taxon>
        <taxon>Kayvirus G15</taxon>
    </lineage>
</organism>
<dbReference type="Proteomes" id="UP000225347">
    <property type="component" value="Segment"/>
</dbReference>
<evidence type="ECO:0000313" key="1">
    <source>
        <dbReference type="EMBL" id="ARQ96182.1"/>
    </source>
</evidence>
<evidence type="ECO:0000313" key="2">
    <source>
        <dbReference type="Proteomes" id="UP000225347"/>
    </source>
</evidence>
<proteinExistence type="predicted"/>
<name>A0A1X9SJD7_9CAUD</name>
<reference evidence="1 2" key="1">
    <citation type="submission" date="2017-03" db="EMBL/GenBank/DDBJ databases">
        <title>Efficacy of two virulent bacteriophages, qdsa001 and qdsa002, against Staphylococcus aureus biofilms and their genome analysis.</title>
        <authorList>
            <person name="Lv X."/>
            <person name="Wang J."/>
            <person name="Lin H."/>
        </authorList>
    </citation>
    <scope>NUCLEOTIDE SEQUENCE [LARGE SCALE GENOMIC DNA]</scope>
</reference>